<evidence type="ECO:0000259" key="1">
    <source>
        <dbReference type="PROSITE" id="PS51194"/>
    </source>
</evidence>
<organism evidence="2 3">
    <name type="scientific">Cupriavidus taiwanensis</name>
    <dbReference type="NCBI Taxonomy" id="164546"/>
    <lineage>
        <taxon>Bacteria</taxon>
        <taxon>Pseudomonadati</taxon>
        <taxon>Pseudomonadota</taxon>
        <taxon>Betaproteobacteria</taxon>
        <taxon>Burkholderiales</taxon>
        <taxon>Burkholderiaceae</taxon>
        <taxon>Cupriavidus</taxon>
    </lineage>
</organism>
<dbReference type="InterPro" id="IPR027417">
    <property type="entry name" value="P-loop_NTPase"/>
</dbReference>
<dbReference type="SUPFAM" id="SSF52540">
    <property type="entry name" value="P-loop containing nucleoside triphosphate hydrolases"/>
    <property type="match status" value="1"/>
</dbReference>
<dbReference type="Gene3D" id="6.10.140.530">
    <property type="match status" value="3"/>
</dbReference>
<dbReference type="AlphaFoldDB" id="A0A7Z7NQF6"/>
<proteinExistence type="predicted"/>
<dbReference type="PANTHER" id="PTHR33418:SF1">
    <property type="entry name" value="HELICASE-ASSOCIATED DOMAIN-CONTAINING PROTEIN"/>
    <property type="match status" value="1"/>
</dbReference>
<dbReference type="Pfam" id="PF03457">
    <property type="entry name" value="HA"/>
    <property type="match status" value="4"/>
</dbReference>
<dbReference type="SMART" id="SM00490">
    <property type="entry name" value="HELICc"/>
    <property type="match status" value="1"/>
</dbReference>
<evidence type="ECO:0000313" key="3">
    <source>
        <dbReference type="Proteomes" id="UP000257139"/>
    </source>
</evidence>
<dbReference type="InterPro" id="IPR005114">
    <property type="entry name" value="Helicase_assoc"/>
</dbReference>
<comment type="caution">
    <text evidence="2">The sequence shown here is derived from an EMBL/GenBank/DDBJ whole genome shotgun (WGS) entry which is preliminary data.</text>
</comment>
<dbReference type="Proteomes" id="UP000257139">
    <property type="component" value="Unassembled WGS sequence"/>
</dbReference>
<dbReference type="Pfam" id="PF00271">
    <property type="entry name" value="Helicase_C"/>
    <property type="match status" value="1"/>
</dbReference>
<sequence>MSTEELRRQGLTVTSCSTVIRDFLVSGHGKRVVYSTYQSTHLVAAAQADDDSPHFDIAIADEAHRTAGESSSQFSIVLDERRIKARKRLFATATPKVFRGRKSGKGELLFDMSNEAIYGPRFHTLSFSRAIALGLLCDYRVVVALTEDEELRSIGNDERTRVPESHTVDAVAISLLKALQHFGLKKVISFHRSLKAASEFRNLLTSIAPTLSREGKGPTTFRADFLAGGTSMARKKAVLASFRSSDAAAHVLTNARCLTEGVDVPAVDGVSFTDPKSSEIDIVQAIGRALRLSPGKTVGTIMLPVFLAKGDSPHEVVEKTDFRSVWSVLNALRAHDEDFAAKIVEASRSAGRRQGVSDIFSKVNFLGGANVVGIADVLKPIVIADMVDPWIVGLHYATERFKAVGDCNAQGAEVWPPGTSDGFPLGKWIRTQRHDHNRGRINPIRKVALENLGIVWKVENAMERGISCLAAWKERFGDANPPANAVWSVDGGSDFRLGAWVSNLRVRYAKGLLPPTYVERLRALGVTLTSIQDEWWAAGFRAATSWASKYGTCNAPQSSTWPEDATEGYPLGNWIVKQRILHSKSLLSESRCRQLEELRIVWKLGQQKGEKSWNAGYEAAKLYAEVFGDCNAPQSTCWPAPDGFRLGKWISEQRQSHRRGSLSEDRVRRLEGLGINWSPPVGRRAANGPQGSTSVGNGYASISPMSMELGLQRTCFLDFSLTLATKRHRMALRRKPAVEKSK</sequence>
<dbReference type="PANTHER" id="PTHR33418">
    <property type="entry name" value="HELICASE-ASSOCIATED"/>
    <property type="match status" value="1"/>
</dbReference>
<dbReference type="PROSITE" id="PS51194">
    <property type="entry name" value="HELICASE_CTER"/>
    <property type="match status" value="1"/>
</dbReference>
<reference evidence="2 3" key="1">
    <citation type="submission" date="2018-01" db="EMBL/GenBank/DDBJ databases">
        <authorList>
            <person name="Clerissi C."/>
        </authorList>
    </citation>
    <scope>NUCLEOTIDE SEQUENCE [LARGE SCALE GENOMIC DNA]</scope>
    <source>
        <strain evidence="2">Cupriavidus taiwanensis STM 6021</strain>
    </source>
</reference>
<dbReference type="EMBL" id="OGUU01000049">
    <property type="protein sequence ID" value="SPC25922.1"/>
    <property type="molecule type" value="Genomic_DNA"/>
</dbReference>
<feature type="domain" description="Helicase C-terminal" evidence="1">
    <location>
        <begin position="167"/>
        <end position="340"/>
    </location>
</feature>
<gene>
    <name evidence="2" type="ORF">CBM2594_U20109</name>
</gene>
<name>A0A7Z7NQF6_9BURK</name>
<dbReference type="Gene3D" id="3.40.50.300">
    <property type="entry name" value="P-loop containing nucleotide triphosphate hydrolases"/>
    <property type="match status" value="2"/>
</dbReference>
<dbReference type="InterPro" id="IPR001650">
    <property type="entry name" value="Helicase_C-like"/>
</dbReference>
<protein>
    <recommendedName>
        <fullName evidence="1">Helicase C-terminal domain-containing protein</fullName>
    </recommendedName>
</protein>
<accession>A0A7Z7NQF6</accession>
<evidence type="ECO:0000313" key="2">
    <source>
        <dbReference type="EMBL" id="SPC25922.1"/>
    </source>
</evidence>